<gene>
    <name evidence="3" type="ORF">BRCON_0780</name>
</gene>
<dbReference type="Pfam" id="PF08486">
    <property type="entry name" value="SpoIID"/>
    <property type="match status" value="1"/>
</dbReference>
<evidence type="ECO:0000313" key="3">
    <source>
        <dbReference type="EMBL" id="AXA35557.1"/>
    </source>
</evidence>
<organism evidence="3 4">
    <name type="scientific">Sumerlaea chitinivorans</name>
    <dbReference type="NCBI Taxonomy" id="2250252"/>
    <lineage>
        <taxon>Bacteria</taxon>
        <taxon>Candidatus Sumerlaeota</taxon>
        <taxon>Candidatus Sumerlaeia</taxon>
        <taxon>Candidatus Sumerlaeales</taxon>
        <taxon>Candidatus Sumerlaeaceae</taxon>
        <taxon>Candidatus Sumerlaea</taxon>
    </lineage>
</organism>
<feature type="signal peptide" evidence="1">
    <location>
        <begin position="1"/>
        <end position="20"/>
    </location>
</feature>
<dbReference type="InterPro" id="IPR013693">
    <property type="entry name" value="SpoIID/LytB_N"/>
</dbReference>
<dbReference type="KEGG" id="schv:BRCON_0780"/>
<keyword evidence="1" id="KW-0732">Signal</keyword>
<name>A0A2Z4Y2W0_SUMC1</name>
<evidence type="ECO:0000259" key="2">
    <source>
        <dbReference type="Pfam" id="PF08486"/>
    </source>
</evidence>
<sequence length="422" mass="46199">MWVFIALFLSSLPASPFSFGGAVSSKQLFPQQPPSFVGVGLGSVASVAVETVGAVRVVVDGNTVLDSPFVPQLTISQRMNGLVVMMGDRELARGREVKILPTAMHQASLKWKGCPYYGAFECSLRGSSVQLINVVPLEDYVRGVAQAEIGDAPIEAVKAQLVVIRSEVIHKLNLRRHAAEGFDFCTDNHCMAYRGAKDENQNLIEASRATAGLVLTNRNGVLDAVFHCVCGGVTAGAEDVWSSPAIEGLSSVLDCSGNQQAPDLSSEEAATNFILNPLRGSFCDSQNAVYPRYAQKYFRWRKELSGEELSKLAGVGRVTEIFVKERRRSGRVRRLQVIGERGTRVFEKELPIRNAFGLWSGLFILQVYKAGGWVQRVEFVGAGNGHGVGLCQMGAWSMARQGYSFERILQHYYPGARLQKLY</sequence>
<proteinExistence type="predicted"/>
<dbReference type="Proteomes" id="UP000262583">
    <property type="component" value="Chromosome"/>
</dbReference>
<dbReference type="NCBIfam" id="TIGR02669">
    <property type="entry name" value="SpoIID_LytB"/>
    <property type="match status" value="1"/>
</dbReference>
<accession>A0A2Z4Y2W0</accession>
<feature type="domain" description="Sporulation stage II protein D amidase enhancer LytB N-terminal" evidence="2">
    <location>
        <begin position="127"/>
        <end position="216"/>
    </location>
</feature>
<evidence type="ECO:0000256" key="1">
    <source>
        <dbReference type="SAM" id="SignalP"/>
    </source>
</evidence>
<feature type="chain" id="PRO_5016352405" evidence="1">
    <location>
        <begin position="21"/>
        <end position="422"/>
    </location>
</feature>
<dbReference type="EMBL" id="CP030759">
    <property type="protein sequence ID" value="AXA35557.1"/>
    <property type="molecule type" value="Genomic_DNA"/>
</dbReference>
<dbReference type="GO" id="GO:0030435">
    <property type="term" value="P:sporulation resulting in formation of a cellular spore"/>
    <property type="evidence" value="ECO:0007669"/>
    <property type="project" value="InterPro"/>
</dbReference>
<protein>
    <submittedName>
        <fullName evidence="3">Amidase enhancer</fullName>
    </submittedName>
</protein>
<reference evidence="3 4" key="1">
    <citation type="submission" date="2018-05" db="EMBL/GenBank/DDBJ databases">
        <title>A metagenomic window into the 2 km-deep terrestrial subsurface aquifer revealed taxonomically and functionally diverse microbial community comprising novel uncultured bacterial lineages.</title>
        <authorList>
            <person name="Kadnikov V.V."/>
            <person name="Mardanov A.V."/>
            <person name="Beletsky A.V."/>
            <person name="Banks D."/>
            <person name="Pimenov N.V."/>
            <person name="Frank Y.A."/>
            <person name="Karnachuk O.V."/>
            <person name="Ravin N.V."/>
        </authorList>
    </citation>
    <scope>NUCLEOTIDE SEQUENCE [LARGE SCALE GENOMIC DNA]</scope>
    <source>
        <strain evidence="3">BY</strain>
    </source>
</reference>
<evidence type="ECO:0000313" key="4">
    <source>
        <dbReference type="Proteomes" id="UP000262583"/>
    </source>
</evidence>
<dbReference type="AlphaFoldDB" id="A0A2Z4Y2W0"/>
<dbReference type="InterPro" id="IPR013486">
    <property type="entry name" value="SpoIID/LytB"/>
</dbReference>